<evidence type="ECO:0000256" key="1">
    <source>
        <dbReference type="SAM" id="MobiDB-lite"/>
    </source>
</evidence>
<accession>A0A834UG56</accession>
<gene>
    <name evidence="3" type="ORF">H0235_000138</name>
</gene>
<protein>
    <recommendedName>
        <fullName evidence="5">Transmembrane protein</fullName>
    </recommendedName>
</protein>
<feature type="transmembrane region" description="Helical" evidence="2">
    <location>
        <begin position="31"/>
        <end position="47"/>
    </location>
</feature>
<keyword evidence="2" id="KW-0812">Transmembrane</keyword>
<reference evidence="3" key="1">
    <citation type="journal article" date="2020" name="G3 (Bethesda)">
        <title>High-Quality Assemblies for Three Invasive Social Wasps from the &lt;i&gt;Vespula&lt;/i&gt; Genus.</title>
        <authorList>
            <person name="Harrop T.W.R."/>
            <person name="Guhlin J."/>
            <person name="McLaughlin G.M."/>
            <person name="Permina E."/>
            <person name="Stockwell P."/>
            <person name="Gilligan J."/>
            <person name="Le Lec M.F."/>
            <person name="Gruber M.A.M."/>
            <person name="Quinn O."/>
            <person name="Lovegrove M."/>
            <person name="Duncan E.J."/>
            <person name="Remnant E.J."/>
            <person name="Van Eeckhoven J."/>
            <person name="Graham B."/>
            <person name="Knapp R.A."/>
            <person name="Langford K.W."/>
            <person name="Kronenberg Z."/>
            <person name="Press M.O."/>
            <person name="Eacker S.M."/>
            <person name="Wilson-Rankin E.E."/>
            <person name="Purcell J."/>
            <person name="Lester P.J."/>
            <person name="Dearden P.K."/>
        </authorList>
    </citation>
    <scope>NUCLEOTIDE SEQUENCE</scope>
    <source>
        <strain evidence="3">Volc-1</strain>
    </source>
</reference>
<evidence type="ECO:0008006" key="5">
    <source>
        <dbReference type="Google" id="ProtNLM"/>
    </source>
</evidence>
<proteinExistence type="predicted"/>
<keyword evidence="2" id="KW-1133">Transmembrane helix</keyword>
<dbReference type="EMBL" id="JACSDY010000001">
    <property type="protein sequence ID" value="KAF7437747.1"/>
    <property type="molecule type" value="Genomic_DNA"/>
</dbReference>
<evidence type="ECO:0000313" key="3">
    <source>
        <dbReference type="EMBL" id="KAF7437747.1"/>
    </source>
</evidence>
<sequence length="102" mass="10919">MRSSSFQTWKEESVGSDDGGNVGRNRKRTKVRVLLLVIVVVLIGGGSDSSGDGGGGWWLVVVVVDVEVVEVTPLTTHAYGPRDSEVSFSIETLLALLWCTGK</sequence>
<evidence type="ECO:0000313" key="4">
    <source>
        <dbReference type="Proteomes" id="UP000600918"/>
    </source>
</evidence>
<evidence type="ECO:0000256" key="2">
    <source>
        <dbReference type="SAM" id="Phobius"/>
    </source>
</evidence>
<dbReference type="Proteomes" id="UP000600918">
    <property type="component" value="Unassembled WGS sequence"/>
</dbReference>
<feature type="region of interest" description="Disordered" evidence="1">
    <location>
        <begin position="1"/>
        <end position="24"/>
    </location>
</feature>
<dbReference type="AlphaFoldDB" id="A0A834UG56"/>
<keyword evidence="2" id="KW-0472">Membrane</keyword>
<organism evidence="3 4">
    <name type="scientific">Vespula pensylvanica</name>
    <name type="common">Western yellow jacket</name>
    <name type="synonym">Wasp</name>
    <dbReference type="NCBI Taxonomy" id="30213"/>
    <lineage>
        <taxon>Eukaryota</taxon>
        <taxon>Metazoa</taxon>
        <taxon>Ecdysozoa</taxon>
        <taxon>Arthropoda</taxon>
        <taxon>Hexapoda</taxon>
        <taxon>Insecta</taxon>
        <taxon>Pterygota</taxon>
        <taxon>Neoptera</taxon>
        <taxon>Endopterygota</taxon>
        <taxon>Hymenoptera</taxon>
        <taxon>Apocrita</taxon>
        <taxon>Aculeata</taxon>
        <taxon>Vespoidea</taxon>
        <taxon>Vespidae</taxon>
        <taxon>Vespinae</taxon>
        <taxon>Vespula</taxon>
    </lineage>
</organism>
<keyword evidence="4" id="KW-1185">Reference proteome</keyword>
<comment type="caution">
    <text evidence="3">The sequence shown here is derived from an EMBL/GenBank/DDBJ whole genome shotgun (WGS) entry which is preliminary data.</text>
</comment>
<name>A0A834UG56_VESPE</name>